<keyword evidence="1" id="KW-0812">Transmembrane</keyword>
<gene>
    <name evidence="3" type="ORF">NCTC8684_04591</name>
</gene>
<keyword evidence="3" id="KW-0012">Acyltransferase</keyword>
<feature type="transmembrane region" description="Helical" evidence="1">
    <location>
        <begin position="123"/>
        <end position="140"/>
    </location>
</feature>
<feature type="transmembrane region" description="Helical" evidence="1">
    <location>
        <begin position="44"/>
        <end position="63"/>
    </location>
</feature>
<evidence type="ECO:0000256" key="1">
    <source>
        <dbReference type="SAM" id="Phobius"/>
    </source>
</evidence>
<evidence type="ECO:0000313" key="3">
    <source>
        <dbReference type="EMBL" id="SUY93455.1"/>
    </source>
</evidence>
<evidence type="ECO:0000313" key="4">
    <source>
        <dbReference type="Proteomes" id="UP000254029"/>
    </source>
</evidence>
<sequence>MVWPFGLDFVHGSLFPLNDPAWSLFFELFVNIFFFYFVVKFKKFYNTFFVITFLLFYIFTTLITKQINPGWSYDYMYSGFIRVIYAFFMGTLIYNYHSQKIYNFSVIVPIIMFIAFFSSSSKVAFFNSIVIAPLSVYFLSQLTHKHGIKSKICSILGDISYPIYILHFPIYRLLHPILSLYISTQATIITIASIFTFILSFISLRIDNSLRLYLKRFTSPATCSLNQTVK</sequence>
<name>A0AAX2MGJ1_CHRVL</name>
<feature type="transmembrane region" description="Helical" evidence="1">
    <location>
        <begin position="101"/>
        <end position="117"/>
    </location>
</feature>
<keyword evidence="1" id="KW-1133">Transmembrane helix</keyword>
<reference evidence="3 4" key="1">
    <citation type="submission" date="2018-06" db="EMBL/GenBank/DDBJ databases">
        <authorList>
            <consortium name="Pathogen Informatics"/>
            <person name="Doyle S."/>
        </authorList>
    </citation>
    <scope>NUCLEOTIDE SEQUENCE [LARGE SCALE GENOMIC DNA]</scope>
    <source>
        <strain evidence="3 4">NCTC8684</strain>
    </source>
</reference>
<accession>A0AAX2MGJ1</accession>
<feature type="transmembrane region" description="Helical" evidence="1">
    <location>
        <begin position="20"/>
        <end position="39"/>
    </location>
</feature>
<dbReference type="AlphaFoldDB" id="A0AAX2MGJ1"/>
<dbReference type="Proteomes" id="UP000254029">
    <property type="component" value="Unassembled WGS sequence"/>
</dbReference>
<evidence type="ECO:0000259" key="2">
    <source>
        <dbReference type="Pfam" id="PF01757"/>
    </source>
</evidence>
<protein>
    <submittedName>
        <fullName evidence="3">Acyltransferase family</fullName>
    </submittedName>
</protein>
<dbReference type="GO" id="GO:0016747">
    <property type="term" value="F:acyltransferase activity, transferring groups other than amino-acyl groups"/>
    <property type="evidence" value="ECO:0007669"/>
    <property type="project" value="InterPro"/>
</dbReference>
<dbReference type="InterPro" id="IPR002656">
    <property type="entry name" value="Acyl_transf_3_dom"/>
</dbReference>
<feature type="transmembrane region" description="Helical" evidence="1">
    <location>
        <begin position="75"/>
        <end position="94"/>
    </location>
</feature>
<comment type="caution">
    <text evidence="3">The sequence shown here is derived from an EMBL/GenBank/DDBJ whole genome shotgun (WGS) entry which is preliminary data.</text>
</comment>
<dbReference type="EMBL" id="UIGR01000003">
    <property type="protein sequence ID" value="SUY93455.1"/>
    <property type="molecule type" value="Genomic_DNA"/>
</dbReference>
<proteinExistence type="predicted"/>
<feature type="domain" description="Acyltransferase 3" evidence="2">
    <location>
        <begin position="12"/>
        <end position="203"/>
    </location>
</feature>
<keyword evidence="1" id="KW-0472">Membrane</keyword>
<keyword evidence="3" id="KW-0808">Transferase</keyword>
<dbReference type="Pfam" id="PF01757">
    <property type="entry name" value="Acyl_transf_3"/>
    <property type="match status" value="1"/>
</dbReference>
<feature type="transmembrane region" description="Helical" evidence="1">
    <location>
        <begin position="152"/>
        <end position="174"/>
    </location>
</feature>
<feature type="transmembrane region" description="Helical" evidence="1">
    <location>
        <begin position="186"/>
        <end position="206"/>
    </location>
</feature>
<organism evidence="3 4">
    <name type="scientific">Chromobacterium violaceum</name>
    <dbReference type="NCBI Taxonomy" id="536"/>
    <lineage>
        <taxon>Bacteria</taxon>
        <taxon>Pseudomonadati</taxon>
        <taxon>Pseudomonadota</taxon>
        <taxon>Betaproteobacteria</taxon>
        <taxon>Neisseriales</taxon>
        <taxon>Chromobacteriaceae</taxon>
        <taxon>Chromobacterium</taxon>
    </lineage>
</organism>